<evidence type="ECO:0000256" key="6">
    <source>
        <dbReference type="SAM" id="Phobius"/>
    </source>
</evidence>
<comment type="caution">
    <text evidence="7">The sequence shown here is derived from an EMBL/GenBank/DDBJ whole genome shotgun (WGS) entry which is preliminary data.</text>
</comment>
<dbReference type="GO" id="GO:0051301">
    <property type="term" value="P:cell division"/>
    <property type="evidence" value="ECO:0007669"/>
    <property type="project" value="InterPro"/>
</dbReference>
<keyword evidence="4 6" id="KW-1133">Transmembrane helix</keyword>
<dbReference type="GO" id="GO:0008360">
    <property type="term" value="P:regulation of cell shape"/>
    <property type="evidence" value="ECO:0007669"/>
    <property type="project" value="UniProtKB-KW"/>
</dbReference>
<keyword evidence="5 6" id="KW-0472">Membrane</keyword>
<dbReference type="GO" id="GO:0032153">
    <property type="term" value="C:cell division site"/>
    <property type="evidence" value="ECO:0007669"/>
    <property type="project" value="TreeGrafter"/>
</dbReference>
<organism evidence="7">
    <name type="scientific">marine sediment metagenome</name>
    <dbReference type="NCBI Taxonomy" id="412755"/>
    <lineage>
        <taxon>unclassified sequences</taxon>
        <taxon>metagenomes</taxon>
        <taxon>ecological metagenomes</taxon>
    </lineage>
</organism>
<evidence type="ECO:0000256" key="4">
    <source>
        <dbReference type="ARBA" id="ARBA00022989"/>
    </source>
</evidence>
<feature type="transmembrane region" description="Helical" evidence="6">
    <location>
        <begin position="21"/>
        <end position="44"/>
    </location>
</feature>
<keyword evidence="2 6" id="KW-0812">Transmembrane</keyword>
<gene>
    <name evidence="7" type="ORF">LCGC14_1936490</name>
</gene>
<comment type="subcellular location">
    <subcellularLocation>
        <location evidence="1">Membrane</location>
        <topology evidence="1">Multi-pass membrane protein</topology>
    </subcellularLocation>
</comment>
<dbReference type="GO" id="GO:0015648">
    <property type="term" value="F:lipid-linked peptidoglycan transporter activity"/>
    <property type="evidence" value="ECO:0007669"/>
    <property type="project" value="TreeGrafter"/>
</dbReference>
<feature type="transmembrane region" description="Helical" evidence="6">
    <location>
        <begin position="116"/>
        <end position="136"/>
    </location>
</feature>
<evidence type="ECO:0000256" key="3">
    <source>
        <dbReference type="ARBA" id="ARBA00022960"/>
    </source>
</evidence>
<evidence type="ECO:0000256" key="5">
    <source>
        <dbReference type="ARBA" id="ARBA00023136"/>
    </source>
</evidence>
<proteinExistence type="predicted"/>
<feature type="non-terminal residue" evidence="7">
    <location>
        <position position="1"/>
    </location>
</feature>
<dbReference type="EMBL" id="LAZR01020882">
    <property type="protein sequence ID" value="KKL87256.1"/>
    <property type="molecule type" value="Genomic_DNA"/>
</dbReference>
<sequence length="210" mass="23641">ALVLYPITLAMCYFGNVNKKLIYTMSSIGLVTLVFVALIFSEIISHERMKPFFTTFLKEYQYERFNPNTYHQRAAQTSIAIGGFKGSGWKKSEFSSQKWLPAAHTDSVFASFGEEFGIISLIFLLFIFYLLIHISFQVVSKAKDYYARLLASGIGVYLAMHIIVNIAMMCGFLPISGVPLILLSYGGNSVLTTMAALGILQSIYSRRFRF</sequence>
<evidence type="ECO:0008006" key="8">
    <source>
        <dbReference type="Google" id="ProtNLM"/>
    </source>
</evidence>
<dbReference type="PANTHER" id="PTHR30474">
    <property type="entry name" value="CELL CYCLE PROTEIN"/>
    <property type="match status" value="1"/>
</dbReference>
<reference evidence="7" key="1">
    <citation type="journal article" date="2015" name="Nature">
        <title>Complex archaea that bridge the gap between prokaryotes and eukaryotes.</title>
        <authorList>
            <person name="Spang A."/>
            <person name="Saw J.H."/>
            <person name="Jorgensen S.L."/>
            <person name="Zaremba-Niedzwiedzka K."/>
            <person name="Martijn J."/>
            <person name="Lind A.E."/>
            <person name="van Eijk R."/>
            <person name="Schleper C."/>
            <person name="Guy L."/>
            <person name="Ettema T.J."/>
        </authorList>
    </citation>
    <scope>NUCLEOTIDE SEQUENCE</scope>
</reference>
<dbReference type="InterPro" id="IPR001182">
    <property type="entry name" value="FtsW/RodA"/>
</dbReference>
<evidence type="ECO:0000256" key="2">
    <source>
        <dbReference type="ARBA" id="ARBA00022692"/>
    </source>
</evidence>
<dbReference type="PANTHER" id="PTHR30474:SF1">
    <property type="entry name" value="PEPTIDOGLYCAN GLYCOSYLTRANSFERASE MRDB"/>
    <property type="match status" value="1"/>
</dbReference>
<dbReference type="AlphaFoldDB" id="A0A0F9GA05"/>
<evidence type="ECO:0000256" key="1">
    <source>
        <dbReference type="ARBA" id="ARBA00004141"/>
    </source>
</evidence>
<feature type="transmembrane region" description="Helical" evidence="6">
    <location>
        <begin position="181"/>
        <end position="200"/>
    </location>
</feature>
<name>A0A0F9GA05_9ZZZZ</name>
<dbReference type="GO" id="GO:0005886">
    <property type="term" value="C:plasma membrane"/>
    <property type="evidence" value="ECO:0007669"/>
    <property type="project" value="TreeGrafter"/>
</dbReference>
<dbReference type="Pfam" id="PF01098">
    <property type="entry name" value="FTSW_RODA_SPOVE"/>
    <property type="match status" value="1"/>
</dbReference>
<feature type="transmembrane region" description="Helical" evidence="6">
    <location>
        <begin position="148"/>
        <end position="175"/>
    </location>
</feature>
<protein>
    <recommendedName>
        <fullName evidence="8">Rod shape-determining protein RodA</fullName>
    </recommendedName>
</protein>
<accession>A0A0F9GA05</accession>
<keyword evidence="3" id="KW-0133">Cell shape</keyword>
<evidence type="ECO:0000313" key="7">
    <source>
        <dbReference type="EMBL" id="KKL87256.1"/>
    </source>
</evidence>